<feature type="transmembrane region" description="Helical" evidence="6">
    <location>
        <begin position="163"/>
        <end position="186"/>
    </location>
</feature>
<evidence type="ECO:0000313" key="8">
    <source>
        <dbReference type="Proteomes" id="UP000245383"/>
    </source>
</evidence>
<evidence type="ECO:0000313" key="7">
    <source>
        <dbReference type="EMBL" id="PVU97957.1"/>
    </source>
</evidence>
<dbReference type="STRING" id="133385.A0A2T9Z066"/>
<gene>
    <name evidence="7" type="ORF">BB561_000212</name>
</gene>
<feature type="transmembrane region" description="Helical" evidence="6">
    <location>
        <begin position="251"/>
        <end position="273"/>
    </location>
</feature>
<dbReference type="GO" id="GO:0030001">
    <property type="term" value="P:metal ion transport"/>
    <property type="evidence" value="ECO:0007669"/>
    <property type="project" value="InterPro"/>
</dbReference>
<dbReference type="Proteomes" id="UP000245383">
    <property type="component" value="Unassembled WGS sequence"/>
</dbReference>
<evidence type="ECO:0000256" key="2">
    <source>
        <dbReference type="ARBA" id="ARBA00022692"/>
    </source>
</evidence>
<sequence>MPNEPKYSKIDNVPEKKDSEETANKNSEHQKSLLFDAQASSSGQTILSDSDSDSETEQNHDPLPAIMQIFGDSSNSNTSAVQSSKAHSAIPVTNDGVFSNMSAKPTLDNYLDIVEKAPDEPLPTYLDIYGPSSTAAPSYFEPAIVSVGNSDELLVEGLPVGSFFVFLVNFMISYAFQIVGFMMTFLLHTSHASKNGSIAGFGATLISFGFYVQSSINSTTGPVPLPNPSETNPSMPGSPDGLDFDSPGNNLYVSFFLMVTGWCLIIKSVASYFQSRRMEQIILSNPYQS</sequence>
<feature type="region of interest" description="Disordered" evidence="5">
    <location>
        <begin position="1"/>
        <end position="60"/>
    </location>
</feature>
<feature type="compositionally biased region" description="Polar residues" evidence="5">
    <location>
        <begin position="38"/>
        <end position="49"/>
    </location>
</feature>
<dbReference type="GO" id="GO:0005794">
    <property type="term" value="C:Golgi apparatus"/>
    <property type="evidence" value="ECO:0007669"/>
    <property type="project" value="TreeGrafter"/>
</dbReference>
<keyword evidence="8" id="KW-1185">Reference proteome</keyword>
<dbReference type="PANTHER" id="PTHR13396">
    <property type="entry name" value="NEDD4 FAMILY INTERACTING PROTEIN 1/2"/>
    <property type="match status" value="1"/>
</dbReference>
<evidence type="ECO:0000256" key="3">
    <source>
        <dbReference type="ARBA" id="ARBA00022989"/>
    </source>
</evidence>
<dbReference type="GO" id="GO:0007034">
    <property type="term" value="P:vacuolar transport"/>
    <property type="evidence" value="ECO:0007669"/>
    <property type="project" value="InterPro"/>
</dbReference>
<protein>
    <recommendedName>
        <fullName evidence="9">Metal homeostatis protein BSD2</fullName>
    </recommendedName>
</protein>
<evidence type="ECO:0000256" key="5">
    <source>
        <dbReference type="SAM" id="MobiDB-lite"/>
    </source>
</evidence>
<dbReference type="GO" id="GO:0016020">
    <property type="term" value="C:membrane"/>
    <property type="evidence" value="ECO:0007669"/>
    <property type="project" value="UniProtKB-SubCell"/>
</dbReference>
<comment type="subcellular location">
    <subcellularLocation>
        <location evidence="1">Membrane</location>
        <topology evidence="1">Multi-pass membrane protein</topology>
    </subcellularLocation>
</comment>
<dbReference type="GO" id="GO:0006511">
    <property type="term" value="P:ubiquitin-dependent protein catabolic process"/>
    <property type="evidence" value="ECO:0007669"/>
    <property type="project" value="TreeGrafter"/>
</dbReference>
<accession>A0A2T9Z066</accession>
<keyword evidence="4 6" id="KW-0472">Membrane</keyword>
<dbReference type="GO" id="GO:0048471">
    <property type="term" value="C:perinuclear region of cytoplasm"/>
    <property type="evidence" value="ECO:0007669"/>
    <property type="project" value="TreeGrafter"/>
</dbReference>
<dbReference type="AlphaFoldDB" id="A0A2T9Z066"/>
<dbReference type="GO" id="GO:0005783">
    <property type="term" value="C:endoplasmic reticulum"/>
    <property type="evidence" value="ECO:0007669"/>
    <property type="project" value="TreeGrafter"/>
</dbReference>
<keyword evidence="2 6" id="KW-0812">Transmembrane</keyword>
<dbReference type="InterPro" id="IPR019325">
    <property type="entry name" value="NEDD4/Bsd2"/>
</dbReference>
<evidence type="ECO:0000256" key="6">
    <source>
        <dbReference type="SAM" id="Phobius"/>
    </source>
</evidence>
<name>A0A2T9Z066_9FUNG</name>
<feature type="transmembrane region" description="Helical" evidence="6">
    <location>
        <begin position="198"/>
        <end position="216"/>
    </location>
</feature>
<dbReference type="Pfam" id="PF10176">
    <property type="entry name" value="NEDD4_Bsd2"/>
    <property type="match status" value="1"/>
</dbReference>
<evidence type="ECO:0008006" key="9">
    <source>
        <dbReference type="Google" id="ProtNLM"/>
    </source>
</evidence>
<dbReference type="EMBL" id="MBFR01000005">
    <property type="protein sequence ID" value="PVU97957.1"/>
    <property type="molecule type" value="Genomic_DNA"/>
</dbReference>
<keyword evidence="3 6" id="KW-1133">Transmembrane helix</keyword>
<dbReference type="OrthoDB" id="10003116at2759"/>
<organism evidence="7 8">
    <name type="scientific">Smittium simulii</name>
    <dbReference type="NCBI Taxonomy" id="133385"/>
    <lineage>
        <taxon>Eukaryota</taxon>
        <taxon>Fungi</taxon>
        <taxon>Fungi incertae sedis</taxon>
        <taxon>Zoopagomycota</taxon>
        <taxon>Kickxellomycotina</taxon>
        <taxon>Harpellomycetes</taxon>
        <taxon>Harpellales</taxon>
        <taxon>Legeriomycetaceae</taxon>
        <taxon>Smittium</taxon>
    </lineage>
</organism>
<dbReference type="GO" id="GO:0031398">
    <property type="term" value="P:positive regulation of protein ubiquitination"/>
    <property type="evidence" value="ECO:0007669"/>
    <property type="project" value="TreeGrafter"/>
</dbReference>
<dbReference type="CDD" id="cd22212">
    <property type="entry name" value="NDFIP-like"/>
    <property type="match status" value="1"/>
</dbReference>
<reference evidence="7 8" key="1">
    <citation type="journal article" date="2018" name="MBio">
        <title>Comparative Genomics Reveals the Core Gene Toolbox for the Fungus-Insect Symbiosis.</title>
        <authorList>
            <person name="Wang Y."/>
            <person name="Stata M."/>
            <person name="Wang W."/>
            <person name="Stajich J.E."/>
            <person name="White M.M."/>
            <person name="Moncalvo J.M."/>
        </authorList>
    </citation>
    <scope>NUCLEOTIDE SEQUENCE [LARGE SCALE GENOMIC DNA]</scope>
    <source>
        <strain evidence="7 8">SWE-8-4</strain>
    </source>
</reference>
<proteinExistence type="predicted"/>
<feature type="compositionally biased region" description="Basic and acidic residues" evidence="5">
    <location>
        <begin position="1"/>
        <end position="31"/>
    </location>
</feature>
<evidence type="ECO:0000256" key="4">
    <source>
        <dbReference type="ARBA" id="ARBA00023136"/>
    </source>
</evidence>
<evidence type="ECO:0000256" key="1">
    <source>
        <dbReference type="ARBA" id="ARBA00004141"/>
    </source>
</evidence>
<comment type="caution">
    <text evidence="7">The sequence shown here is derived from an EMBL/GenBank/DDBJ whole genome shotgun (WGS) entry which is preliminary data.</text>
</comment>
<dbReference type="PANTHER" id="PTHR13396:SF5">
    <property type="entry name" value="NEDD4 FAMILY INTERACTING PROTEIN"/>
    <property type="match status" value="1"/>
</dbReference>